<proteinExistence type="predicted"/>
<accession>A0A9Q5JI35</accession>
<dbReference type="NCBIfam" id="TIGR01484">
    <property type="entry name" value="HAD-SF-IIB"/>
    <property type="match status" value="1"/>
</dbReference>
<reference evidence="2" key="1">
    <citation type="submission" date="2016-09" db="EMBL/GenBank/DDBJ databases">
        <title>Draft genome sequence of a novel species of the family Streptococcaceae isolated from flowers.</title>
        <authorList>
            <person name="Chuah L.-O."/>
            <person name="Yap K.-P."/>
            <person name="Thong K.L."/>
            <person name="Liong M.T."/>
            <person name="Ahmad R."/>
            <person name="Rusul G."/>
        </authorList>
    </citation>
    <scope>NUCLEOTIDE SEQUENCE [LARGE SCALE GENOMIC DNA]</scope>
    <source>
        <strain evidence="2">HibF3</strain>
    </source>
</reference>
<dbReference type="InterPro" id="IPR006379">
    <property type="entry name" value="HAD-SF_hydro_IIB"/>
</dbReference>
<dbReference type="Pfam" id="PF08282">
    <property type="entry name" value="Hydrolase_3"/>
    <property type="match status" value="1"/>
</dbReference>
<dbReference type="EMBL" id="MKIQ01000001">
    <property type="protein sequence ID" value="OFI47997.1"/>
    <property type="molecule type" value="Genomic_DNA"/>
</dbReference>
<evidence type="ECO:0000313" key="1">
    <source>
        <dbReference type="EMBL" id="OFI47997.1"/>
    </source>
</evidence>
<dbReference type="GO" id="GO:0016791">
    <property type="term" value="F:phosphatase activity"/>
    <property type="evidence" value="ECO:0007669"/>
    <property type="project" value="UniProtKB-ARBA"/>
</dbReference>
<evidence type="ECO:0000313" key="2">
    <source>
        <dbReference type="Proteomes" id="UP000177273"/>
    </source>
</evidence>
<organism evidence="1 2">
    <name type="scientific">Floricoccus penangensis</name>
    <dbReference type="NCBI Taxonomy" id="1859475"/>
    <lineage>
        <taxon>Bacteria</taxon>
        <taxon>Bacillati</taxon>
        <taxon>Bacillota</taxon>
        <taxon>Bacilli</taxon>
        <taxon>Lactobacillales</taxon>
        <taxon>Streptococcaceae</taxon>
        <taxon>Floricoccus</taxon>
    </lineage>
</organism>
<sequence length="266" mass="29895">MIKLIATDMDGTFLNAASTYDKERFSEVLNQLNKKGVVFAAASGRQLLSLQNVFSDFKDQMAFVAENGAIVTYEDEILFEEVMSMNDVKKILDLVSQNERFIGQKILLSGEKGFYIFENSDPDYIEKSKIYYSNLIIIKSLDEVDDKILKLSANLPADYILEFESWLNSRIGDYRAVTTGFEGLDIIPSHINKATGLEKLAEKLNINPNEIAAFGDNHNDLEMLEYAGHSYAVDNAREKVKSVSENIIGHHNAGAVIDEIEKIIHL</sequence>
<dbReference type="PANTHER" id="PTHR10000:SF53">
    <property type="entry name" value="5-AMINO-6-(5-PHOSPHO-D-RIBITYLAMINO)URACIL PHOSPHATASE YBJI-RELATED"/>
    <property type="match status" value="1"/>
</dbReference>
<dbReference type="SFLD" id="SFLDG01140">
    <property type="entry name" value="C2.B:_Phosphomannomutase_and_P"/>
    <property type="match status" value="1"/>
</dbReference>
<protein>
    <submittedName>
        <fullName evidence="1">HAD family hydrolase</fullName>
    </submittedName>
</protein>
<dbReference type="InterPro" id="IPR023214">
    <property type="entry name" value="HAD_sf"/>
</dbReference>
<comment type="caution">
    <text evidence="1">The sequence shown here is derived from an EMBL/GenBank/DDBJ whole genome shotgun (WGS) entry which is preliminary data.</text>
</comment>
<keyword evidence="1" id="KW-0378">Hydrolase</keyword>
<dbReference type="Gene3D" id="3.30.1240.10">
    <property type="match status" value="1"/>
</dbReference>
<dbReference type="InterPro" id="IPR000150">
    <property type="entry name" value="Cof"/>
</dbReference>
<dbReference type="GO" id="GO:0000287">
    <property type="term" value="F:magnesium ion binding"/>
    <property type="evidence" value="ECO:0007669"/>
    <property type="project" value="TreeGrafter"/>
</dbReference>
<dbReference type="RefSeq" id="WP_070786908.1">
    <property type="nucleotide sequence ID" value="NZ_MKIQ01000001.1"/>
</dbReference>
<dbReference type="NCBIfam" id="TIGR00099">
    <property type="entry name" value="Cof-subfamily"/>
    <property type="match status" value="1"/>
</dbReference>
<dbReference type="SFLD" id="SFLDS00003">
    <property type="entry name" value="Haloacid_Dehalogenase"/>
    <property type="match status" value="1"/>
</dbReference>
<dbReference type="SUPFAM" id="SSF56784">
    <property type="entry name" value="HAD-like"/>
    <property type="match status" value="1"/>
</dbReference>
<gene>
    <name evidence="1" type="ORF">BG262_00380</name>
</gene>
<keyword evidence="2" id="KW-1185">Reference proteome</keyword>
<dbReference type="CDD" id="cd07518">
    <property type="entry name" value="HAD_YbiV-Like"/>
    <property type="match status" value="1"/>
</dbReference>
<dbReference type="PANTHER" id="PTHR10000">
    <property type="entry name" value="PHOSPHOSERINE PHOSPHATASE"/>
    <property type="match status" value="1"/>
</dbReference>
<dbReference type="InterPro" id="IPR036412">
    <property type="entry name" value="HAD-like_sf"/>
</dbReference>
<dbReference type="Proteomes" id="UP000177273">
    <property type="component" value="Unassembled WGS sequence"/>
</dbReference>
<dbReference type="Gene3D" id="3.40.50.1000">
    <property type="entry name" value="HAD superfamily/HAD-like"/>
    <property type="match status" value="1"/>
</dbReference>
<dbReference type="GO" id="GO:0005829">
    <property type="term" value="C:cytosol"/>
    <property type="evidence" value="ECO:0007669"/>
    <property type="project" value="TreeGrafter"/>
</dbReference>
<name>A0A9Q5JI35_9LACT</name>
<dbReference type="AlphaFoldDB" id="A0A9Q5JI35"/>